<keyword evidence="1" id="KW-1185">Reference proteome</keyword>
<evidence type="ECO:0000313" key="1">
    <source>
        <dbReference type="Proteomes" id="UP000887574"/>
    </source>
</evidence>
<dbReference type="Gene3D" id="3.40.50.11980">
    <property type="match status" value="1"/>
</dbReference>
<organism evidence="1 2">
    <name type="scientific">Ditylenchus dipsaci</name>
    <dbReference type="NCBI Taxonomy" id="166011"/>
    <lineage>
        <taxon>Eukaryota</taxon>
        <taxon>Metazoa</taxon>
        <taxon>Ecdysozoa</taxon>
        <taxon>Nematoda</taxon>
        <taxon>Chromadorea</taxon>
        <taxon>Rhabditida</taxon>
        <taxon>Tylenchina</taxon>
        <taxon>Tylenchomorpha</taxon>
        <taxon>Sphaerularioidea</taxon>
        <taxon>Anguinidae</taxon>
        <taxon>Anguininae</taxon>
        <taxon>Ditylenchus</taxon>
    </lineage>
</organism>
<sequence>MMDVLKEAPVVFDVERLGKIFMDHSASCNLCDPPTSNDIKRFIDPVIRLLPNCTIKPTTIDAASRKCFLCNAILEPKPVLTLREYQKLKESFLESVLRMSESLNGHKRTQAINTFKYLEDIIGKISRSHLSGRPIVIDAMNLIYDGKAMNKHDRTMVRMKLSKATLDFNALYRIVRKLKEMTYSPILAVSHRPFPREHIDQLEEMGVVPIRVSGLVDDIYVMSAALMLGPRAHVLSNDAFRDHRHAFQSATPVADQKLFDVWKQSNFVNFAVYSTEVHNTSGRRQHIYEVQHPR</sequence>
<proteinExistence type="predicted"/>
<dbReference type="WBParaSite" id="jg25462">
    <property type="protein sequence ID" value="jg25462"/>
    <property type="gene ID" value="jg25462"/>
</dbReference>
<reference evidence="2" key="1">
    <citation type="submission" date="2022-11" db="UniProtKB">
        <authorList>
            <consortium name="WormBaseParasite"/>
        </authorList>
    </citation>
    <scope>IDENTIFICATION</scope>
</reference>
<dbReference type="AlphaFoldDB" id="A0A915E0Q7"/>
<evidence type="ECO:0000313" key="2">
    <source>
        <dbReference type="WBParaSite" id="jg25462"/>
    </source>
</evidence>
<accession>A0A915E0Q7</accession>
<dbReference type="Proteomes" id="UP000887574">
    <property type="component" value="Unplaced"/>
</dbReference>
<name>A0A915E0Q7_9BILA</name>
<protein>
    <submittedName>
        <fullName evidence="2">PRORP domain-containing protein</fullName>
    </submittedName>
</protein>